<sequence>MQYINITPVFTSAANVGDVSIIAPSSVNTAPYLAFDSSNSTQYRSGISPVFPDYIGLNFNRSVLVKRYSITFNGFNLTSWTLEGSNNNFGSFDVLHTVSNFTSTNLVEYTFDLPTLNRYKSYRIRALARVGTNSWGISDLKFHELVYNNKVMVKVDGNYKRFNESTHKTSDAIPALSSNISSSKGTAIASSFYSAGYEAWKAFNDLTDLGWSSLITTTGWLGFDFTVPIIIGRYTLKPKNWNTADQYNGTKCAPKTWTFEASNDGNNWSVLDTIDNMTDWTLGIDKVFTFKNYNPYKMYRINVSAINGGFSLTIGEMQMMEVNVMQHWQTVTSSQPTEQQFLTQGMDLDPISKLTNEDFQRLDPSNNKIELVYYTEETAKTSAQVQITGNLSLLDELTNPELVLWSTDSTIAAKTVTMSAIPHPQLVIPTSPIPLNGQLQSILTTINQSGLGAVSMVASSDGVIWKSILNGAWQTINIENAADVRLAGMTSTVINAVTQSQWENLSPSGLIRIAYFLEQRTASDVAAIASMHAAEKSIISTPLLLSTVIAYNELNHQYSGLMFMDASQNYYSTSLGEVLKYLNFGTLIAGQTSLDVKVILANTNPFDVQNIRIHSQHAIDGLILQLSKSNAPFIGEETLTFDQVLAFDNTLDFYIRLVVDPASTGGGNFDIHVEADPA</sequence>
<dbReference type="Gene3D" id="2.60.120.260">
    <property type="entry name" value="Galactose-binding domain-like"/>
    <property type="match status" value="2"/>
</dbReference>
<evidence type="ECO:0000313" key="1">
    <source>
        <dbReference type="EMBL" id="MBW7474083.1"/>
    </source>
</evidence>
<evidence type="ECO:0000313" key="2">
    <source>
        <dbReference type="Proteomes" id="UP000812277"/>
    </source>
</evidence>
<accession>A0ABS7D4G0</accession>
<comment type="caution">
    <text evidence="1">The sequence shown here is derived from an EMBL/GenBank/DDBJ whole genome shotgun (WGS) entry which is preliminary data.</text>
</comment>
<proteinExistence type="predicted"/>
<dbReference type="RefSeq" id="WP_219871332.1">
    <property type="nucleotide sequence ID" value="NZ_JAHZIJ010000002.1"/>
</dbReference>
<organism evidence="1 2">
    <name type="scientific">Paenibacillus oenotherae</name>
    <dbReference type="NCBI Taxonomy" id="1435645"/>
    <lineage>
        <taxon>Bacteria</taxon>
        <taxon>Bacillati</taxon>
        <taxon>Bacillota</taxon>
        <taxon>Bacilli</taxon>
        <taxon>Bacillales</taxon>
        <taxon>Paenibacillaceae</taxon>
        <taxon>Paenibacillus</taxon>
    </lineage>
</organism>
<name>A0ABS7D4G0_9BACL</name>
<keyword evidence="2" id="KW-1185">Reference proteome</keyword>
<reference evidence="1 2" key="1">
    <citation type="submission" date="2021-07" db="EMBL/GenBank/DDBJ databases">
        <title>Paenibacillus radiodurans sp. nov., isolated from the southeastern edge of Tengger Desert.</title>
        <authorList>
            <person name="Zhang G."/>
        </authorList>
    </citation>
    <scope>NUCLEOTIDE SEQUENCE [LARGE SCALE GENOMIC DNA]</scope>
    <source>
        <strain evidence="1 2">DT7-4</strain>
    </source>
</reference>
<dbReference type="InterPro" id="IPR008979">
    <property type="entry name" value="Galactose-bd-like_sf"/>
</dbReference>
<dbReference type="SUPFAM" id="SSF49785">
    <property type="entry name" value="Galactose-binding domain-like"/>
    <property type="match status" value="2"/>
</dbReference>
<dbReference type="EMBL" id="JAHZIJ010000002">
    <property type="protein sequence ID" value="MBW7474083.1"/>
    <property type="molecule type" value="Genomic_DNA"/>
</dbReference>
<dbReference type="Proteomes" id="UP000812277">
    <property type="component" value="Unassembled WGS sequence"/>
</dbReference>
<protein>
    <submittedName>
        <fullName evidence="1">Discoidin domain-containing protein</fullName>
    </submittedName>
</protein>
<gene>
    <name evidence="1" type="ORF">K0T92_04960</name>
</gene>